<sequence>MRDSTKSLSEICTLALNKNVNRVQIVDLLGKIQATLGGDYATTKAGVGGGIYELVRAIKIVDRGHQIHDPKDIGDNYYNKGGINRVRQQKWATGTSRATLKNNLSSAICQLAGVVDNNPEVAPAGSVAIMDIVLADGMHTNTQTTLQNNLQTYMTDVMQSHLANYGDSALRHARSVSLRVTVVNGGNSTKYCADYVAGTVTVRTPQTKQRDEVIVTAGLIELLAADVRDYGRAVIKNEINQIASQI</sequence>
<accession>A0A840MHR9</accession>
<reference evidence="1 2" key="1">
    <citation type="submission" date="2020-08" db="EMBL/GenBank/DDBJ databases">
        <title>Genomic Encyclopedia of Type Strains, Phase IV (KMG-IV): sequencing the most valuable type-strain genomes for metagenomic binning, comparative biology and taxonomic classification.</title>
        <authorList>
            <person name="Goeker M."/>
        </authorList>
    </citation>
    <scope>NUCLEOTIDE SEQUENCE [LARGE SCALE GENOMIC DNA]</scope>
    <source>
        <strain evidence="1 2">DSM 27165</strain>
    </source>
</reference>
<dbReference type="AlphaFoldDB" id="A0A840MHR9"/>
<evidence type="ECO:0000313" key="2">
    <source>
        <dbReference type="Proteomes" id="UP000575898"/>
    </source>
</evidence>
<proteinExistence type="predicted"/>
<dbReference type="Proteomes" id="UP000575898">
    <property type="component" value="Unassembled WGS sequence"/>
</dbReference>
<name>A0A840MHR9_9PROT</name>
<protein>
    <submittedName>
        <fullName evidence="1">Uncharacterized protein</fullName>
    </submittedName>
</protein>
<dbReference type="RefSeq" id="WP_184033414.1">
    <property type="nucleotide sequence ID" value="NZ_JACHHY010000001.1"/>
</dbReference>
<keyword evidence="2" id="KW-1185">Reference proteome</keyword>
<organism evidence="1 2">
    <name type="scientific">Chitinivorax tropicus</name>
    <dbReference type="NCBI Taxonomy" id="714531"/>
    <lineage>
        <taxon>Bacteria</taxon>
        <taxon>Pseudomonadati</taxon>
        <taxon>Pseudomonadota</taxon>
        <taxon>Betaproteobacteria</taxon>
        <taxon>Chitinivorax</taxon>
    </lineage>
</organism>
<comment type="caution">
    <text evidence="1">The sequence shown here is derived from an EMBL/GenBank/DDBJ whole genome shotgun (WGS) entry which is preliminary data.</text>
</comment>
<dbReference type="EMBL" id="JACHHY010000001">
    <property type="protein sequence ID" value="MBB5016739.1"/>
    <property type="molecule type" value="Genomic_DNA"/>
</dbReference>
<evidence type="ECO:0000313" key="1">
    <source>
        <dbReference type="EMBL" id="MBB5016739.1"/>
    </source>
</evidence>
<gene>
    <name evidence="1" type="ORF">HNQ59_000001</name>
</gene>